<dbReference type="Pfam" id="PF13564">
    <property type="entry name" value="DoxX_2"/>
    <property type="match status" value="1"/>
</dbReference>
<evidence type="ECO:0000256" key="1">
    <source>
        <dbReference type="ARBA" id="ARBA00004141"/>
    </source>
</evidence>
<evidence type="ECO:0000313" key="7">
    <source>
        <dbReference type="Proteomes" id="UP000562352"/>
    </source>
</evidence>
<keyword evidence="4 5" id="KW-0472">Membrane</keyword>
<gene>
    <name evidence="6" type="ORF">FHS22_006480</name>
</gene>
<evidence type="ECO:0000313" key="6">
    <source>
        <dbReference type="EMBL" id="MBB5967178.1"/>
    </source>
</evidence>
<name>A0A841DFV1_PLAVE</name>
<protein>
    <submittedName>
        <fullName evidence="6">Putative membrane protein</fullName>
    </submittedName>
</protein>
<comment type="subcellular location">
    <subcellularLocation>
        <location evidence="1">Membrane</location>
        <topology evidence="1">Multi-pass membrane protein</topology>
    </subcellularLocation>
</comment>
<dbReference type="GO" id="GO:0016020">
    <property type="term" value="C:membrane"/>
    <property type="evidence" value="ECO:0007669"/>
    <property type="project" value="UniProtKB-SubCell"/>
</dbReference>
<evidence type="ECO:0000256" key="5">
    <source>
        <dbReference type="SAM" id="Phobius"/>
    </source>
</evidence>
<dbReference type="RefSeq" id="WP_184947913.1">
    <property type="nucleotide sequence ID" value="NZ_BAAAWZ010000004.1"/>
</dbReference>
<organism evidence="6 7">
    <name type="scientific">Planomonospora venezuelensis</name>
    <dbReference type="NCBI Taxonomy" id="1999"/>
    <lineage>
        <taxon>Bacteria</taxon>
        <taxon>Bacillati</taxon>
        <taxon>Actinomycetota</taxon>
        <taxon>Actinomycetes</taxon>
        <taxon>Streptosporangiales</taxon>
        <taxon>Streptosporangiaceae</taxon>
        <taxon>Planomonospora</taxon>
    </lineage>
</organism>
<evidence type="ECO:0000256" key="4">
    <source>
        <dbReference type="ARBA" id="ARBA00023136"/>
    </source>
</evidence>
<feature type="transmembrane region" description="Helical" evidence="5">
    <location>
        <begin position="6"/>
        <end position="24"/>
    </location>
</feature>
<dbReference type="InterPro" id="IPR032808">
    <property type="entry name" value="DoxX"/>
</dbReference>
<dbReference type="EMBL" id="JACHJJ010000030">
    <property type="protein sequence ID" value="MBB5967178.1"/>
    <property type="molecule type" value="Genomic_DNA"/>
</dbReference>
<accession>A0A841DFV1</accession>
<dbReference type="AlphaFoldDB" id="A0A841DFV1"/>
<feature type="transmembrane region" description="Helical" evidence="5">
    <location>
        <begin position="99"/>
        <end position="118"/>
    </location>
</feature>
<feature type="transmembrane region" description="Helical" evidence="5">
    <location>
        <begin position="45"/>
        <end position="65"/>
    </location>
</feature>
<keyword evidence="3 5" id="KW-1133">Transmembrane helix</keyword>
<dbReference type="Proteomes" id="UP000562352">
    <property type="component" value="Unassembled WGS sequence"/>
</dbReference>
<sequence>MNATLWILQALLAAMFGMAGVMKSTRPKDELAGKLPWVEDFSPTVVRLIGVAELAAALGLILPAALGTAPILTPLAAAGLVIIMVGAMITHARRNEPRAIVFNAVLLIVAAVIAWGRFGPCSF</sequence>
<reference evidence="6 7" key="1">
    <citation type="submission" date="2020-08" db="EMBL/GenBank/DDBJ databases">
        <title>Genomic Encyclopedia of Type Strains, Phase III (KMG-III): the genomes of soil and plant-associated and newly described type strains.</title>
        <authorList>
            <person name="Whitman W."/>
        </authorList>
    </citation>
    <scope>NUCLEOTIDE SEQUENCE [LARGE SCALE GENOMIC DNA]</scope>
    <source>
        <strain evidence="6 7">CECT 3303</strain>
    </source>
</reference>
<feature type="transmembrane region" description="Helical" evidence="5">
    <location>
        <begin position="71"/>
        <end position="92"/>
    </location>
</feature>
<evidence type="ECO:0000256" key="3">
    <source>
        <dbReference type="ARBA" id="ARBA00022989"/>
    </source>
</evidence>
<keyword evidence="7" id="KW-1185">Reference proteome</keyword>
<evidence type="ECO:0000256" key="2">
    <source>
        <dbReference type="ARBA" id="ARBA00022692"/>
    </source>
</evidence>
<keyword evidence="2 5" id="KW-0812">Transmembrane</keyword>
<proteinExistence type="predicted"/>
<comment type="caution">
    <text evidence="6">The sequence shown here is derived from an EMBL/GenBank/DDBJ whole genome shotgun (WGS) entry which is preliminary data.</text>
</comment>